<evidence type="ECO:0000313" key="2">
    <source>
        <dbReference type="EMBL" id="KAH0808455.1"/>
    </source>
</evidence>
<feature type="compositionally biased region" description="Basic and acidic residues" evidence="1">
    <location>
        <begin position="134"/>
        <end position="147"/>
    </location>
</feature>
<organism evidence="2 3">
    <name type="scientific">Tenebrio molitor</name>
    <name type="common">Yellow mealworm beetle</name>
    <dbReference type="NCBI Taxonomy" id="7067"/>
    <lineage>
        <taxon>Eukaryota</taxon>
        <taxon>Metazoa</taxon>
        <taxon>Ecdysozoa</taxon>
        <taxon>Arthropoda</taxon>
        <taxon>Hexapoda</taxon>
        <taxon>Insecta</taxon>
        <taxon>Pterygota</taxon>
        <taxon>Neoptera</taxon>
        <taxon>Endopterygota</taxon>
        <taxon>Coleoptera</taxon>
        <taxon>Polyphaga</taxon>
        <taxon>Cucujiformia</taxon>
        <taxon>Tenebrionidae</taxon>
        <taxon>Tenebrio</taxon>
    </lineage>
</organism>
<dbReference type="EMBL" id="JABDTM020028741">
    <property type="protein sequence ID" value="KAH0808455.1"/>
    <property type="molecule type" value="Genomic_DNA"/>
</dbReference>
<evidence type="ECO:0000313" key="3">
    <source>
        <dbReference type="Proteomes" id="UP000719412"/>
    </source>
</evidence>
<name>A0A8J6H5H1_TENMO</name>
<dbReference type="Proteomes" id="UP000719412">
    <property type="component" value="Unassembled WGS sequence"/>
</dbReference>
<reference evidence="2" key="2">
    <citation type="submission" date="2021-08" db="EMBL/GenBank/DDBJ databases">
        <authorList>
            <person name="Eriksson T."/>
        </authorList>
    </citation>
    <scope>NUCLEOTIDE SEQUENCE</scope>
    <source>
        <strain evidence="2">Stoneville</strain>
        <tissue evidence="2">Whole head</tissue>
    </source>
</reference>
<comment type="caution">
    <text evidence="2">The sequence shown here is derived from an EMBL/GenBank/DDBJ whole genome shotgun (WGS) entry which is preliminary data.</text>
</comment>
<gene>
    <name evidence="2" type="ORF">GEV33_014335</name>
</gene>
<protein>
    <submittedName>
        <fullName evidence="2">Uncharacterized protein</fullName>
    </submittedName>
</protein>
<accession>A0A8J6H5H1</accession>
<feature type="region of interest" description="Disordered" evidence="1">
    <location>
        <begin position="129"/>
        <end position="160"/>
    </location>
</feature>
<dbReference type="AlphaFoldDB" id="A0A8J6H5H1"/>
<proteinExistence type="predicted"/>
<feature type="region of interest" description="Disordered" evidence="1">
    <location>
        <begin position="177"/>
        <end position="198"/>
    </location>
</feature>
<evidence type="ECO:0000256" key="1">
    <source>
        <dbReference type="SAM" id="MobiDB-lite"/>
    </source>
</evidence>
<sequence length="198" mass="21826">MEQWTLPSLMKNLQVRATFYAGLIGKCNAAEIMMRLTFSMSGIRLFHPTSPRGETAEILCSHEGVRTIECCVFSPLHGARASSFRMIIPGNVLDGRSSIASHGDREPWRVSAKERRALRSGVGAGVRHGAIAAADERPLGRHDDQRRAPNGSCSQFPPFRDTTRTRLVTWNSRRACDDSRSCLSPAAPGQKSLRRAAH</sequence>
<reference evidence="2" key="1">
    <citation type="journal article" date="2020" name="J Insects Food Feed">
        <title>The yellow mealworm (Tenebrio molitor) genome: a resource for the emerging insects as food and feed industry.</title>
        <authorList>
            <person name="Eriksson T."/>
            <person name="Andere A."/>
            <person name="Kelstrup H."/>
            <person name="Emery V."/>
            <person name="Picard C."/>
        </authorList>
    </citation>
    <scope>NUCLEOTIDE SEQUENCE</scope>
    <source>
        <strain evidence="2">Stoneville</strain>
        <tissue evidence="2">Whole head</tissue>
    </source>
</reference>
<keyword evidence="3" id="KW-1185">Reference proteome</keyword>